<evidence type="ECO:0000313" key="2">
    <source>
        <dbReference type="Proteomes" id="UP000518266"/>
    </source>
</evidence>
<dbReference type="Proteomes" id="UP000518266">
    <property type="component" value="Unassembled WGS sequence"/>
</dbReference>
<gene>
    <name evidence="1" type="ORF">F7725_000298</name>
</gene>
<comment type="caution">
    <text evidence="1">The sequence shown here is derived from an EMBL/GenBank/DDBJ whole genome shotgun (WGS) entry which is preliminary data.</text>
</comment>
<proteinExistence type="predicted"/>
<keyword evidence="2" id="KW-1185">Reference proteome</keyword>
<sequence length="79" mass="8285">MEGLCPNISSIWINHGQVAAVGFPPTPSPDPGLQGSYTSLQAHIFQNRPNHRENSPSTMSLGGGKGELGLGIGRSCSRL</sequence>
<dbReference type="EMBL" id="JAAKFY010000002">
    <property type="protein sequence ID" value="KAF3860043.1"/>
    <property type="molecule type" value="Genomic_DNA"/>
</dbReference>
<organism evidence="1 2">
    <name type="scientific">Dissostichus mawsoni</name>
    <name type="common">Antarctic cod</name>
    <dbReference type="NCBI Taxonomy" id="36200"/>
    <lineage>
        <taxon>Eukaryota</taxon>
        <taxon>Metazoa</taxon>
        <taxon>Chordata</taxon>
        <taxon>Craniata</taxon>
        <taxon>Vertebrata</taxon>
        <taxon>Euteleostomi</taxon>
        <taxon>Actinopterygii</taxon>
        <taxon>Neopterygii</taxon>
        <taxon>Teleostei</taxon>
        <taxon>Neoteleostei</taxon>
        <taxon>Acanthomorphata</taxon>
        <taxon>Eupercaria</taxon>
        <taxon>Perciformes</taxon>
        <taxon>Notothenioidei</taxon>
        <taxon>Nototheniidae</taxon>
        <taxon>Dissostichus</taxon>
    </lineage>
</organism>
<dbReference type="AlphaFoldDB" id="A0A7J5ZEM2"/>
<name>A0A7J5ZEM2_DISMA</name>
<accession>A0A7J5ZEM2</accession>
<reference evidence="1 2" key="1">
    <citation type="submission" date="2020-03" db="EMBL/GenBank/DDBJ databases">
        <title>Dissostichus mawsoni Genome sequencing and assembly.</title>
        <authorList>
            <person name="Park H."/>
        </authorList>
    </citation>
    <scope>NUCLEOTIDE SEQUENCE [LARGE SCALE GENOMIC DNA]</scope>
    <source>
        <strain evidence="1">DM0001</strain>
        <tissue evidence="1">Muscle</tissue>
    </source>
</reference>
<protein>
    <submittedName>
        <fullName evidence="1">Uncharacterized protein</fullName>
    </submittedName>
</protein>
<evidence type="ECO:0000313" key="1">
    <source>
        <dbReference type="EMBL" id="KAF3860043.1"/>
    </source>
</evidence>